<evidence type="ECO:0000313" key="2">
    <source>
        <dbReference type="Proteomes" id="UP001165384"/>
    </source>
</evidence>
<dbReference type="EMBL" id="JAKLTN010000002">
    <property type="protein sequence ID" value="MCG2578110.1"/>
    <property type="molecule type" value="Genomic_DNA"/>
</dbReference>
<organism evidence="1 2">
    <name type="scientific">Dechloromonas hankyongensis</name>
    <dbReference type="NCBI Taxonomy" id="2908002"/>
    <lineage>
        <taxon>Bacteria</taxon>
        <taxon>Pseudomonadati</taxon>
        <taxon>Pseudomonadota</taxon>
        <taxon>Betaproteobacteria</taxon>
        <taxon>Rhodocyclales</taxon>
        <taxon>Azonexaceae</taxon>
        <taxon>Dechloromonas</taxon>
    </lineage>
</organism>
<dbReference type="Proteomes" id="UP001165384">
    <property type="component" value="Unassembled WGS sequence"/>
</dbReference>
<sequence length="69" mass="7560">MKKVQSSIQRGAEYVCTKIGDVVTAIEQVAVVKGLPMWEVERRIGAGIRRRLIVSARSLLPIQAEVSPA</sequence>
<accession>A0ABS9K4N8</accession>
<dbReference type="RefSeq" id="WP_275711438.1">
    <property type="nucleotide sequence ID" value="NZ_JAKLTN010000002.1"/>
</dbReference>
<protein>
    <submittedName>
        <fullName evidence="1">Uncharacterized protein</fullName>
    </submittedName>
</protein>
<gene>
    <name evidence="1" type="ORF">LZ012_14035</name>
</gene>
<name>A0ABS9K4N8_9RHOO</name>
<proteinExistence type="predicted"/>
<reference evidence="1" key="1">
    <citation type="submission" date="2022-01" db="EMBL/GenBank/DDBJ databases">
        <authorList>
            <person name="Jo J.-H."/>
            <person name="Im W.-T."/>
        </authorList>
    </citation>
    <scope>NUCLEOTIDE SEQUENCE</scope>
    <source>
        <strain evidence="1">XY25</strain>
    </source>
</reference>
<comment type="caution">
    <text evidence="1">The sequence shown here is derived from an EMBL/GenBank/DDBJ whole genome shotgun (WGS) entry which is preliminary data.</text>
</comment>
<keyword evidence="2" id="KW-1185">Reference proteome</keyword>
<evidence type="ECO:0000313" key="1">
    <source>
        <dbReference type="EMBL" id="MCG2578110.1"/>
    </source>
</evidence>